<dbReference type="NCBIfam" id="NF033788">
    <property type="entry name" value="HTH_metalloreg"/>
    <property type="match status" value="1"/>
</dbReference>
<gene>
    <name evidence="5" type="primary">aseR_1</name>
    <name evidence="5" type="ORF">ERS852473_00616</name>
</gene>
<dbReference type="EMBL" id="CYZR01000002">
    <property type="protein sequence ID" value="CUN60905.1"/>
    <property type="molecule type" value="Genomic_DNA"/>
</dbReference>
<dbReference type="Pfam" id="PF01022">
    <property type="entry name" value="HTH_5"/>
    <property type="match status" value="1"/>
</dbReference>
<keyword evidence="1" id="KW-0805">Transcription regulation</keyword>
<organism evidence="5 6">
    <name type="scientific">Sarcina ventriculi</name>
    <name type="common">Clostridium ventriculi</name>
    <dbReference type="NCBI Taxonomy" id="1267"/>
    <lineage>
        <taxon>Bacteria</taxon>
        <taxon>Bacillati</taxon>
        <taxon>Bacillota</taxon>
        <taxon>Clostridia</taxon>
        <taxon>Eubacteriales</taxon>
        <taxon>Clostridiaceae</taxon>
        <taxon>Sarcina</taxon>
    </lineage>
</organism>
<dbReference type="InterPro" id="IPR047796">
    <property type="entry name" value="SdpR-like_repress"/>
</dbReference>
<dbReference type="CDD" id="cd00090">
    <property type="entry name" value="HTH_ARSR"/>
    <property type="match status" value="1"/>
</dbReference>
<dbReference type="SMART" id="SM00418">
    <property type="entry name" value="HTH_ARSR"/>
    <property type="match status" value="1"/>
</dbReference>
<dbReference type="PANTHER" id="PTHR33154">
    <property type="entry name" value="TRANSCRIPTIONAL REGULATOR, ARSR FAMILY"/>
    <property type="match status" value="1"/>
</dbReference>
<dbReference type="InterPro" id="IPR001845">
    <property type="entry name" value="HTH_ArsR_DNA-bd_dom"/>
</dbReference>
<dbReference type="Gene3D" id="1.10.10.10">
    <property type="entry name" value="Winged helix-like DNA-binding domain superfamily/Winged helix DNA-binding domain"/>
    <property type="match status" value="1"/>
</dbReference>
<protein>
    <submittedName>
        <fullName evidence="5">HTH-type transcriptional repressor AseR</fullName>
    </submittedName>
</protein>
<dbReference type="InterPro" id="IPR036390">
    <property type="entry name" value="WH_DNA-bd_sf"/>
</dbReference>
<proteinExistence type="predicted"/>
<evidence type="ECO:0000256" key="2">
    <source>
        <dbReference type="ARBA" id="ARBA00023125"/>
    </source>
</evidence>
<accession>A0ABM9UN70</accession>
<dbReference type="InterPro" id="IPR036388">
    <property type="entry name" value="WH-like_DNA-bd_sf"/>
</dbReference>
<evidence type="ECO:0000256" key="3">
    <source>
        <dbReference type="ARBA" id="ARBA00023163"/>
    </source>
</evidence>
<dbReference type="PANTHER" id="PTHR33154:SF33">
    <property type="entry name" value="TRANSCRIPTIONAL REPRESSOR SDPR"/>
    <property type="match status" value="1"/>
</dbReference>
<dbReference type="NCBIfam" id="NF033789">
    <property type="entry name" value="repress_SdpR"/>
    <property type="match status" value="1"/>
</dbReference>
<dbReference type="PROSITE" id="PS50987">
    <property type="entry name" value="HTH_ARSR_2"/>
    <property type="match status" value="1"/>
</dbReference>
<dbReference type="Proteomes" id="UP000095488">
    <property type="component" value="Unassembled WGS sequence"/>
</dbReference>
<sequence>MNKVFKALSDETRREILKILSKGDMSMGDIANNFNMSKPAISKHLDILKNAKLITAEKKGQFIIYSINTSVIQQVLGGFLDIFSKGKGDDV</sequence>
<evidence type="ECO:0000313" key="5">
    <source>
        <dbReference type="EMBL" id="CUN60905.1"/>
    </source>
</evidence>
<comment type="caution">
    <text evidence="5">The sequence shown here is derived from an EMBL/GenBank/DDBJ whole genome shotgun (WGS) entry which is preliminary data.</text>
</comment>
<dbReference type="PRINTS" id="PR00778">
    <property type="entry name" value="HTHARSR"/>
</dbReference>
<dbReference type="RefSeq" id="WP_055257536.1">
    <property type="nucleotide sequence ID" value="NZ_BCMV01000025.1"/>
</dbReference>
<evidence type="ECO:0000256" key="1">
    <source>
        <dbReference type="ARBA" id="ARBA00023015"/>
    </source>
</evidence>
<dbReference type="SUPFAM" id="SSF46785">
    <property type="entry name" value="Winged helix' DNA-binding domain"/>
    <property type="match status" value="1"/>
</dbReference>
<reference evidence="5 6" key="1">
    <citation type="submission" date="2015-09" db="EMBL/GenBank/DDBJ databases">
        <authorList>
            <consortium name="Pathogen Informatics"/>
        </authorList>
    </citation>
    <scope>NUCLEOTIDE SEQUENCE [LARGE SCALE GENOMIC DNA]</scope>
    <source>
        <strain evidence="5 6">2789STDY5834858</strain>
    </source>
</reference>
<keyword evidence="3" id="KW-0804">Transcription</keyword>
<keyword evidence="2" id="KW-0238">DNA-binding</keyword>
<feature type="domain" description="HTH arsR-type" evidence="4">
    <location>
        <begin position="1"/>
        <end position="87"/>
    </location>
</feature>
<evidence type="ECO:0000259" key="4">
    <source>
        <dbReference type="PROSITE" id="PS50987"/>
    </source>
</evidence>
<keyword evidence="6" id="KW-1185">Reference proteome</keyword>
<name>A0ABM9UN70_SARVE</name>
<evidence type="ECO:0000313" key="6">
    <source>
        <dbReference type="Proteomes" id="UP000095488"/>
    </source>
</evidence>
<dbReference type="InterPro" id="IPR011991">
    <property type="entry name" value="ArsR-like_HTH"/>
</dbReference>
<dbReference type="InterPro" id="IPR051081">
    <property type="entry name" value="HTH_MetalResp_TranReg"/>
</dbReference>